<dbReference type="InterPro" id="IPR019080">
    <property type="entry name" value="YqaJ_viral_recombinase"/>
</dbReference>
<organism evidence="2 3">
    <name type="scientific">Tegillarca granosa</name>
    <name type="common">Malaysian cockle</name>
    <name type="synonym">Anadara granosa</name>
    <dbReference type="NCBI Taxonomy" id="220873"/>
    <lineage>
        <taxon>Eukaryota</taxon>
        <taxon>Metazoa</taxon>
        <taxon>Spiralia</taxon>
        <taxon>Lophotrochozoa</taxon>
        <taxon>Mollusca</taxon>
        <taxon>Bivalvia</taxon>
        <taxon>Autobranchia</taxon>
        <taxon>Pteriomorphia</taxon>
        <taxon>Arcoida</taxon>
        <taxon>Arcoidea</taxon>
        <taxon>Arcidae</taxon>
        <taxon>Tegillarca</taxon>
    </lineage>
</organism>
<evidence type="ECO:0000313" key="3">
    <source>
        <dbReference type="Proteomes" id="UP001217089"/>
    </source>
</evidence>
<dbReference type="EMBL" id="JARBDR010000657">
    <property type="protein sequence ID" value="KAJ8309511.1"/>
    <property type="molecule type" value="Genomic_DNA"/>
</dbReference>
<protein>
    <recommendedName>
        <fullName evidence="1">YqaJ viral recombinase domain-containing protein</fullName>
    </recommendedName>
</protein>
<dbReference type="InterPro" id="IPR051703">
    <property type="entry name" value="NF-kappa-B_Signaling_Reg"/>
</dbReference>
<dbReference type="Gene3D" id="3.90.320.10">
    <property type="match status" value="1"/>
</dbReference>
<dbReference type="PANTHER" id="PTHR46609">
    <property type="entry name" value="EXONUCLEASE, PHAGE-TYPE/RECB, C-TERMINAL DOMAIN-CONTAINING PROTEIN"/>
    <property type="match status" value="1"/>
</dbReference>
<evidence type="ECO:0000313" key="2">
    <source>
        <dbReference type="EMBL" id="KAJ8309511.1"/>
    </source>
</evidence>
<dbReference type="Proteomes" id="UP001217089">
    <property type="component" value="Unassembled WGS sequence"/>
</dbReference>
<sequence>MRYMNDTKKFWKLGWRLFGGKFLRFMSGHKNIGQLSCRETEKGYFNPDDSDINFAVPSNNILRVFKPYGDDNTQSRPPGIFCDVIDTISEALKDTSACLSYDGKKLKQGLTKDSGDIDLLGFENGLLLAEKKVAFEDRLQELQDCLAKVDGIAKGKDINEIDSALKDDLLKSLKCILTKIGKDAQDIRDLKSKKEYSRAKNIERAGPDWRNSKFVYVNSALGAYLYDINLFLESYAKILDKLCLYISYLNRSHDYFTQDSSICLNEHKNYVELAEETHNVDPCKTKQRSGKWHEIRNEAMVTGSTIYQALGLDGLKKQKAHFDKVVCGIAEPEKSPEIQNRLDYGTKNEINAITTLVSKVLPVLYPDLVYEEVGCYPIYDNDKIFMVVSPDGKLSFRENPNDQCAFGIEFKCPTEKLHTSVPARYVLQCLSETAVLQVDQLLYVCWRPDFTTVFKVRHNEELFNKTLALASDYLATSKPNRPIKLSEEATALQKVIADECKKYDFLGEFKSVKMCEEKTLTNNKYHITLADFRTLLHELKELTTEAYELKREKASEAMVFLCSDLDRNWAKDSLRWSPVCWFPKGPSLTSETLRKTVEKVHDDCHSAGIHIPAESFDGQWHNIVVRTFCNKPLTLFQLKRDFWSEVQKLNKADIIKEFSQLNKDVKLQRNDDTGSITLSNNKTLPEIRQKCWESEKKMINKTTLDDVRLDRIANIVLTEEDKKAILISLQSDVAANKKGQWDKKSVDDVTKAFADSEELRKLRDIDLRVLLRYFRGNGKLKTKDSVNKETKIQDLCSLFGIGKKEQKKTQAKCSTKRMSKPIHRLSEIAINVLKKKVPKSILNIAYAEYKWPDKRTEWESDSPLNNNVKIHDSTFPDFWFYVPEYSESRKQLEVRCIDSTHLLTRLRRVTCKGGIEGLDKKPWLTVAKQKTTSLTVVMVEDIVDPMSCEMALTHFSEEVENAMLQNGDSQAASLCNDIRTWWDAEDRPGIPAGTRILMRSRLRSRLISYFQIVKFPPQAGYVNGCPSQLREALISNIDAKSILFALCRNHSYNVRAFSSMMGETFFSQLTNQDRQGHGTVTSAEFGRFLSTYVEQMHVKLDPNR</sequence>
<proteinExistence type="predicted"/>
<dbReference type="InterPro" id="IPR011604">
    <property type="entry name" value="PDDEXK-like_dom_sf"/>
</dbReference>
<feature type="domain" description="YqaJ viral recombinase" evidence="1">
    <location>
        <begin position="291"/>
        <end position="435"/>
    </location>
</feature>
<name>A0ABQ9EYY0_TEGGR</name>
<keyword evidence="3" id="KW-1185">Reference proteome</keyword>
<accession>A0ABQ9EYY0</accession>
<gene>
    <name evidence="2" type="ORF">KUTeg_014385</name>
</gene>
<dbReference type="SUPFAM" id="SSF52980">
    <property type="entry name" value="Restriction endonuclease-like"/>
    <property type="match status" value="1"/>
</dbReference>
<dbReference type="PANTHER" id="PTHR46609:SF8">
    <property type="entry name" value="YQAJ VIRAL RECOMBINASE DOMAIN-CONTAINING PROTEIN"/>
    <property type="match status" value="1"/>
</dbReference>
<comment type="caution">
    <text evidence="2">The sequence shown here is derived from an EMBL/GenBank/DDBJ whole genome shotgun (WGS) entry which is preliminary data.</text>
</comment>
<dbReference type="InterPro" id="IPR011335">
    <property type="entry name" value="Restrct_endonuc-II-like"/>
</dbReference>
<reference evidence="2 3" key="1">
    <citation type="submission" date="2022-12" db="EMBL/GenBank/DDBJ databases">
        <title>Chromosome-level genome of Tegillarca granosa.</title>
        <authorList>
            <person name="Kim J."/>
        </authorList>
    </citation>
    <scope>NUCLEOTIDE SEQUENCE [LARGE SCALE GENOMIC DNA]</scope>
    <source>
        <strain evidence="2">Teg-2019</strain>
        <tissue evidence="2">Adductor muscle</tissue>
    </source>
</reference>
<evidence type="ECO:0000259" key="1">
    <source>
        <dbReference type="Pfam" id="PF09588"/>
    </source>
</evidence>
<dbReference type="Pfam" id="PF09588">
    <property type="entry name" value="YqaJ"/>
    <property type="match status" value="1"/>
</dbReference>